<keyword evidence="3" id="KW-1185">Reference proteome</keyword>
<feature type="transmembrane region" description="Helical" evidence="1">
    <location>
        <begin position="35"/>
        <end position="56"/>
    </location>
</feature>
<name>A0A6I6FKP2_9ACTN</name>
<dbReference type="OrthoDB" id="4335825at2"/>
<keyword evidence="1" id="KW-1133">Transmembrane helix</keyword>
<organism evidence="2 3">
    <name type="scientific">Streptomyces ficellus</name>
    <dbReference type="NCBI Taxonomy" id="1977088"/>
    <lineage>
        <taxon>Bacteria</taxon>
        <taxon>Bacillati</taxon>
        <taxon>Actinomycetota</taxon>
        <taxon>Actinomycetes</taxon>
        <taxon>Kitasatosporales</taxon>
        <taxon>Streptomycetaceae</taxon>
        <taxon>Streptomyces</taxon>
    </lineage>
</organism>
<keyword evidence="1" id="KW-0812">Transmembrane</keyword>
<proteinExistence type="predicted"/>
<accession>A0A6I6FKP2</accession>
<keyword evidence="1" id="KW-0472">Membrane</keyword>
<evidence type="ECO:0000313" key="2">
    <source>
        <dbReference type="EMBL" id="QGV81997.1"/>
    </source>
</evidence>
<dbReference type="AlphaFoldDB" id="A0A6I6FKP2"/>
<evidence type="ECO:0000313" key="3">
    <source>
        <dbReference type="Proteomes" id="UP000422572"/>
    </source>
</evidence>
<sequence>MNTRAVARVHLLVSVELTLAGGVLAALCGLMVSGPFVAVLAGAVTGAGVLAGSVVIRRRVFAGFDRAAKDAHDQGYAEGLAQAVLLGIATYGAAVFPLTGGGVSAGERSARRTVAYRISADDGLPHAVRTAAAAALEALDRGEDREAAQLAVKDLHLAVLQLRTGPDAG</sequence>
<dbReference type="KEGG" id="sfic:EIZ62_29865"/>
<evidence type="ECO:0000256" key="1">
    <source>
        <dbReference type="SAM" id="Phobius"/>
    </source>
</evidence>
<dbReference type="Proteomes" id="UP000422572">
    <property type="component" value="Chromosome"/>
</dbReference>
<dbReference type="RefSeq" id="WP_156695733.1">
    <property type="nucleotide sequence ID" value="NZ_CP034279.1"/>
</dbReference>
<gene>
    <name evidence="2" type="ORF">EIZ62_29865</name>
</gene>
<dbReference type="EMBL" id="CP034279">
    <property type="protein sequence ID" value="QGV81997.1"/>
    <property type="molecule type" value="Genomic_DNA"/>
</dbReference>
<protein>
    <submittedName>
        <fullName evidence="2">Uncharacterized protein</fullName>
    </submittedName>
</protein>
<reference evidence="2 3" key="1">
    <citation type="submission" date="2018-12" db="EMBL/GenBank/DDBJ databases">
        <title>Complete genome sequence of Streptomyces ficellus NRRL8067, the producer of ficellomycin, feldamycin and nojirimycin.</title>
        <authorList>
            <person name="Zhang H."/>
            <person name="Yue R."/>
            <person name="Liu Y."/>
            <person name="Li M."/>
            <person name="Mu H."/>
            <person name="Zhang J."/>
        </authorList>
    </citation>
    <scope>NUCLEOTIDE SEQUENCE [LARGE SCALE GENOMIC DNA]</scope>
    <source>
        <strain evidence="2 3">NRRL 8067</strain>
    </source>
</reference>